<dbReference type="InterPro" id="IPR015940">
    <property type="entry name" value="UBA"/>
</dbReference>
<name>A0A7S2TIM0_9EUKA</name>
<dbReference type="SMART" id="SM00165">
    <property type="entry name" value="UBA"/>
    <property type="match status" value="1"/>
</dbReference>
<dbReference type="Pfam" id="PF01088">
    <property type="entry name" value="Peptidase_C12"/>
    <property type="match status" value="1"/>
</dbReference>
<dbReference type="GO" id="GO:0004843">
    <property type="term" value="F:cysteine-type deubiquitinase activity"/>
    <property type="evidence" value="ECO:0007669"/>
    <property type="project" value="UniProtKB-UniRule"/>
</dbReference>
<sequence>MHIPTPILAVMLLFPLTEASEKARVAEQEEIQESKAKAPEGVYHITQTVGNACGTIAVLHAVLNNMERLKPTEGKFFTKFLEETKGMTSKERAKALGESKDLEVEHEVVAKAGKTKANAREFANLHFIAFIKKNDVLYEMDGRKSMPIAHGKTSGATFLEDAFKQVKKFMAYAPKDRRFNVIVLAPKANTQPSAWGAGGGGGAGPSGGAPDAATQKERIASLAAMGIPAEAAKVALTQTNWSANRAVEFYFANMMG</sequence>
<gene>
    <name evidence="13" type="ORF">LSP00402_LOCUS2941</name>
</gene>
<evidence type="ECO:0000313" key="13">
    <source>
        <dbReference type="EMBL" id="CAD9749913.1"/>
    </source>
</evidence>
<dbReference type="Gene3D" id="1.10.8.10">
    <property type="entry name" value="DNA helicase RuvA subunit, C-terminal domain"/>
    <property type="match status" value="1"/>
</dbReference>
<evidence type="ECO:0000256" key="7">
    <source>
        <dbReference type="PROSITE-ProRule" id="PRU01393"/>
    </source>
</evidence>
<feature type="domain" description="UCH catalytic" evidence="12">
    <location>
        <begin position="1"/>
        <end position="186"/>
    </location>
</feature>
<feature type="signal peptide" evidence="10">
    <location>
        <begin position="1"/>
        <end position="19"/>
    </location>
</feature>
<dbReference type="Gene3D" id="3.40.532.10">
    <property type="entry name" value="Peptidase C12, ubiquitin carboxyl-terminal hydrolase"/>
    <property type="match status" value="1"/>
</dbReference>
<evidence type="ECO:0000256" key="9">
    <source>
        <dbReference type="SAM" id="MobiDB-lite"/>
    </source>
</evidence>
<dbReference type="InterPro" id="IPR036959">
    <property type="entry name" value="Peptidase_C12_UCH_sf"/>
</dbReference>
<dbReference type="AlphaFoldDB" id="A0A7S2TIM0"/>
<dbReference type="GO" id="GO:0005737">
    <property type="term" value="C:cytoplasm"/>
    <property type="evidence" value="ECO:0007669"/>
    <property type="project" value="TreeGrafter"/>
</dbReference>
<dbReference type="SUPFAM" id="SSF54001">
    <property type="entry name" value="Cysteine proteinases"/>
    <property type="match status" value="1"/>
</dbReference>
<dbReference type="InterPro" id="IPR038765">
    <property type="entry name" value="Papain-like_cys_pep_sf"/>
</dbReference>
<protein>
    <recommendedName>
        <fullName evidence="8">Ubiquitin carboxyl-terminal hydrolase</fullName>
        <ecNumber evidence="8">3.4.19.12</ecNumber>
    </recommendedName>
</protein>
<dbReference type="PANTHER" id="PTHR10589:SF17">
    <property type="entry name" value="UBIQUITIN CARBOXYL-TERMINAL HYDROLASE"/>
    <property type="match status" value="1"/>
</dbReference>
<keyword evidence="5 7" id="KW-0378">Hydrolase</keyword>
<feature type="domain" description="UBA" evidence="11">
    <location>
        <begin position="213"/>
        <end position="253"/>
    </location>
</feature>
<keyword evidence="10" id="KW-0732">Signal</keyword>
<dbReference type="EMBL" id="HBHP01004726">
    <property type="protein sequence ID" value="CAD9749913.1"/>
    <property type="molecule type" value="Transcribed_RNA"/>
</dbReference>
<dbReference type="PROSITE" id="PS50030">
    <property type="entry name" value="UBA"/>
    <property type="match status" value="1"/>
</dbReference>
<feature type="site" description="Transition state stabilizer" evidence="7">
    <location>
        <position position="47"/>
    </location>
</feature>
<feature type="chain" id="PRO_5030944310" description="Ubiquitin carboxyl-terminal hydrolase" evidence="10">
    <location>
        <begin position="20"/>
        <end position="256"/>
    </location>
</feature>
<keyword evidence="3 7" id="KW-0645">Protease</keyword>
<dbReference type="EC" id="3.4.19.12" evidence="8"/>
<feature type="active site" description="Nucleophile" evidence="7">
    <location>
        <position position="53"/>
    </location>
</feature>
<evidence type="ECO:0000256" key="5">
    <source>
        <dbReference type="ARBA" id="ARBA00022801"/>
    </source>
</evidence>
<feature type="compositionally biased region" description="Gly residues" evidence="9">
    <location>
        <begin position="196"/>
        <end position="207"/>
    </location>
</feature>
<dbReference type="InterPro" id="IPR001578">
    <property type="entry name" value="Peptidase_C12_UCH"/>
</dbReference>
<feature type="active site" description="Proton donor" evidence="7">
    <location>
        <position position="126"/>
    </location>
</feature>
<proteinExistence type="inferred from homology"/>
<comment type="similarity">
    <text evidence="2 7 8">Belongs to the peptidase C12 family.</text>
</comment>
<organism evidence="13">
    <name type="scientific">Lotharella oceanica</name>
    <dbReference type="NCBI Taxonomy" id="641309"/>
    <lineage>
        <taxon>Eukaryota</taxon>
        <taxon>Sar</taxon>
        <taxon>Rhizaria</taxon>
        <taxon>Cercozoa</taxon>
        <taxon>Chlorarachniophyceae</taxon>
        <taxon>Lotharella</taxon>
    </lineage>
</organism>
<evidence type="ECO:0000256" key="10">
    <source>
        <dbReference type="SAM" id="SignalP"/>
    </source>
</evidence>
<feature type="region of interest" description="Disordered" evidence="9">
    <location>
        <begin position="193"/>
        <end position="213"/>
    </location>
</feature>
<dbReference type="FunFam" id="3.40.532.10:FF:000006">
    <property type="entry name" value="Ubiquitin carboxyl-terminal hydrolase"/>
    <property type="match status" value="1"/>
</dbReference>
<dbReference type="PROSITE" id="PS52048">
    <property type="entry name" value="UCH_DOMAIN"/>
    <property type="match status" value="1"/>
</dbReference>
<dbReference type="SUPFAM" id="SSF46934">
    <property type="entry name" value="UBA-like"/>
    <property type="match status" value="1"/>
</dbReference>
<dbReference type="PRINTS" id="PR00707">
    <property type="entry name" value="UBCTHYDRLASE"/>
</dbReference>
<evidence type="ECO:0000256" key="3">
    <source>
        <dbReference type="ARBA" id="ARBA00022670"/>
    </source>
</evidence>
<dbReference type="GO" id="GO:0016579">
    <property type="term" value="P:protein deubiquitination"/>
    <property type="evidence" value="ECO:0007669"/>
    <property type="project" value="TreeGrafter"/>
</dbReference>
<dbReference type="InterPro" id="IPR009060">
    <property type="entry name" value="UBA-like_sf"/>
</dbReference>
<keyword evidence="6 7" id="KW-0788">Thiol protease</keyword>
<evidence type="ECO:0000256" key="1">
    <source>
        <dbReference type="ARBA" id="ARBA00000707"/>
    </source>
</evidence>
<evidence type="ECO:0000256" key="4">
    <source>
        <dbReference type="ARBA" id="ARBA00022786"/>
    </source>
</evidence>
<dbReference type="GO" id="GO:0006511">
    <property type="term" value="P:ubiquitin-dependent protein catabolic process"/>
    <property type="evidence" value="ECO:0007669"/>
    <property type="project" value="UniProtKB-UniRule"/>
</dbReference>
<comment type="catalytic activity">
    <reaction evidence="1 7 8">
        <text>Thiol-dependent hydrolysis of ester, thioester, amide, peptide and isopeptide bonds formed by the C-terminal Gly of ubiquitin (a 76-residue protein attached to proteins as an intracellular targeting signal).</text>
        <dbReference type="EC" id="3.4.19.12"/>
    </reaction>
</comment>
<reference evidence="13" key="1">
    <citation type="submission" date="2021-01" db="EMBL/GenBank/DDBJ databases">
        <authorList>
            <person name="Corre E."/>
            <person name="Pelletier E."/>
            <person name="Niang G."/>
            <person name="Scheremetjew M."/>
            <person name="Finn R."/>
            <person name="Kale V."/>
            <person name="Holt S."/>
            <person name="Cochrane G."/>
            <person name="Meng A."/>
            <person name="Brown T."/>
            <person name="Cohen L."/>
        </authorList>
    </citation>
    <scope>NUCLEOTIDE SEQUENCE</scope>
    <source>
        <strain evidence="13">CCMP622</strain>
    </source>
</reference>
<evidence type="ECO:0000259" key="12">
    <source>
        <dbReference type="PROSITE" id="PS52048"/>
    </source>
</evidence>
<evidence type="ECO:0000256" key="6">
    <source>
        <dbReference type="ARBA" id="ARBA00022807"/>
    </source>
</evidence>
<evidence type="ECO:0000256" key="2">
    <source>
        <dbReference type="ARBA" id="ARBA00009326"/>
    </source>
</evidence>
<dbReference type="PANTHER" id="PTHR10589">
    <property type="entry name" value="UBIQUITIN CARBOXYL-TERMINAL HYDROLASE"/>
    <property type="match status" value="1"/>
</dbReference>
<accession>A0A7S2TIM0</accession>
<evidence type="ECO:0000256" key="8">
    <source>
        <dbReference type="RuleBase" id="RU361215"/>
    </source>
</evidence>
<keyword evidence="4 7" id="KW-0833">Ubl conjugation pathway</keyword>
<feature type="site" description="Important for enzyme activity" evidence="7">
    <location>
        <position position="141"/>
    </location>
</feature>
<evidence type="ECO:0000259" key="11">
    <source>
        <dbReference type="PROSITE" id="PS50030"/>
    </source>
</evidence>